<accession>A0A0A8ZDQ4</accession>
<name>A0A0A8ZDQ4_ARUDO</name>
<evidence type="ECO:0000313" key="1">
    <source>
        <dbReference type="EMBL" id="JAD35798.1"/>
    </source>
</evidence>
<dbReference type="EMBL" id="GBRH01262097">
    <property type="protein sequence ID" value="JAD35798.1"/>
    <property type="molecule type" value="Transcribed_RNA"/>
</dbReference>
<dbReference type="AlphaFoldDB" id="A0A0A8ZDQ4"/>
<reference evidence="1" key="1">
    <citation type="submission" date="2014-09" db="EMBL/GenBank/DDBJ databases">
        <authorList>
            <person name="Magalhaes I.L.F."/>
            <person name="Oliveira U."/>
            <person name="Santos F.R."/>
            <person name="Vidigal T.H.D.A."/>
            <person name="Brescovit A.D."/>
            <person name="Santos A.J."/>
        </authorList>
    </citation>
    <scope>NUCLEOTIDE SEQUENCE</scope>
    <source>
        <tissue evidence="1">Shoot tissue taken approximately 20 cm above the soil surface</tissue>
    </source>
</reference>
<protein>
    <submittedName>
        <fullName evidence="1">Uncharacterized protein</fullName>
    </submittedName>
</protein>
<organism evidence="1">
    <name type="scientific">Arundo donax</name>
    <name type="common">Giant reed</name>
    <name type="synonym">Donax arundinaceus</name>
    <dbReference type="NCBI Taxonomy" id="35708"/>
    <lineage>
        <taxon>Eukaryota</taxon>
        <taxon>Viridiplantae</taxon>
        <taxon>Streptophyta</taxon>
        <taxon>Embryophyta</taxon>
        <taxon>Tracheophyta</taxon>
        <taxon>Spermatophyta</taxon>
        <taxon>Magnoliopsida</taxon>
        <taxon>Liliopsida</taxon>
        <taxon>Poales</taxon>
        <taxon>Poaceae</taxon>
        <taxon>PACMAD clade</taxon>
        <taxon>Arundinoideae</taxon>
        <taxon>Arundineae</taxon>
        <taxon>Arundo</taxon>
    </lineage>
</organism>
<sequence>MYYSAKFDFELMSWNLKPVIPNLLELPCHSTKRNCKIPSSLISLFHSMNTLWPACSHGKKCSVC</sequence>
<proteinExistence type="predicted"/>
<reference evidence="1" key="2">
    <citation type="journal article" date="2015" name="Data Brief">
        <title>Shoot transcriptome of the giant reed, Arundo donax.</title>
        <authorList>
            <person name="Barrero R.A."/>
            <person name="Guerrero F.D."/>
            <person name="Moolhuijzen P."/>
            <person name="Goolsby J.A."/>
            <person name="Tidwell J."/>
            <person name="Bellgard S.E."/>
            <person name="Bellgard M.I."/>
        </authorList>
    </citation>
    <scope>NUCLEOTIDE SEQUENCE</scope>
    <source>
        <tissue evidence="1">Shoot tissue taken approximately 20 cm above the soil surface</tissue>
    </source>
</reference>